<dbReference type="AlphaFoldDB" id="H0XHL8"/>
<comment type="similarity">
    <text evidence="2">Belongs to the universal ribosomal protein uL30 family.</text>
</comment>
<reference evidence="16" key="1">
    <citation type="submission" date="2011-03" db="EMBL/GenBank/DDBJ databases">
        <title>Version 3 of the genome sequence of Otolemur garnettii (Bushbaby).</title>
        <authorList>
            <consortium name="The Broad Institute Genome Sequencing Platform"/>
            <person name="Di Palma F."/>
            <person name="Johnson J."/>
            <person name="Lander E.S."/>
            <person name="Lindblad-Toh K."/>
            <person name="Jaffe D.B."/>
            <person name="Gnerre S."/>
            <person name="MacCallum I."/>
            <person name="Przybylski D."/>
            <person name="Ribeiro F.J."/>
            <person name="Burton J.N."/>
            <person name="Walker B.J."/>
            <person name="Sharpe T."/>
            <person name="Hall G."/>
        </authorList>
    </citation>
    <scope>NUCLEOTIDE SEQUENCE [LARGE SCALE GENOMIC DNA]</scope>
</reference>
<evidence type="ECO:0000256" key="9">
    <source>
        <dbReference type="ARBA" id="ARBA00040575"/>
    </source>
</evidence>
<evidence type="ECO:0000313" key="15">
    <source>
        <dbReference type="Ensembl" id="ENSOGAP00000015608.1"/>
    </source>
</evidence>
<accession>H0XHL8</accession>
<comment type="subunit">
    <text evidence="12">Component of the large ribosomal subunit. Homodimer. Interacts with DHX33.</text>
</comment>
<dbReference type="GeneTree" id="ENSGT00950000182878"/>
<dbReference type="CDD" id="cd01657">
    <property type="entry name" value="Ribosomal_L7_archeal_euk"/>
    <property type="match status" value="1"/>
</dbReference>
<evidence type="ECO:0000256" key="4">
    <source>
        <dbReference type="ARBA" id="ARBA00022737"/>
    </source>
</evidence>
<dbReference type="HOGENOM" id="CLU_055156_0_2_1"/>
<evidence type="ECO:0000256" key="6">
    <source>
        <dbReference type="ARBA" id="ARBA00022980"/>
    </source>
</evidence>
<dbReference type="eggNOG" id="KOG3184">
    <property type="taxonomic scope" value="Eukaryota"/>
</dbReference>
<name>H0XHL8_OTOGA</name>
<evidence type="ECO:0000256" key="8">
    <source>
        <dbReference type="ARBA" id="ARBA00023274"/>
    </source>
</evidence>
<feature type="domain" description="Large ribosomal subunit protein uL30 N-terminal eukaryotes" evidence="14">
    <location>
        <begin position="13"/>
        <end position="84"/>
    </location>
</feature>
<evidence type="ECO:0000256" key="7">
    <source>
        <dbReference type="ARBA" id="ARBA00022990"/>
    </source>
</evidence>
<dbReference type="GO" id="GO:0003735">
    <property type="term" value="F:structural constituent of ribosome"/>
    <property type="evidence" value="ECO:0007669"/>
    <property type="project" value="TreeGrafter"/>
</dbReference>
<reference evidence="15" key="3">
    <citation type="submission" date="2025-09" db="UniProtKB">
        <authorList>
            <consortium name="Ensembl"/>
        </authorList>
    </citation>
    <scope>IDENTIFICATION</scope>
</reference>
<dbReference type="InParanoid" id="H0XHL8"/>
<protein>
    <recommendedName>
        <fullName evidence="9">Large ribosomal subunit protein uL30</fullName>
    </recommendedName>
    <alternativeName>
        <fullName evidence="10">60S ribosomal protein L7</fullName>
    </alternativeName>
</protein>
<dbReference type="InterPro" id="IPR005998">
    <property type="entry name" value="Ribosomal_uL30_euk"/>
</dbReference>
<keyword evidence="5" id="KW-0694">RNA-binding</keyword>
<dbReference type="InterPro" id="IPR016082">
    <property type="entry name" value="Ribosomal_uL30_ferredoxin-like"/>
</dbReference>
<dbReference type="Pfam" id="PF00327">
    <property type="entry name" value="Ribosomal_L30"/>
    <property type="match status" value="1"/>
</dbReference>
<dbReference type="EMBL" id="AAQR03011220">
    <property type="status" value="NOT_ANNOTATED_CDS"/>
    <property type="molecule type" value="Genomic_DNA"/>
</dbReference>
<organism evidence="15 16">
    <name type="scientific">Otolemur garnettii</name>
    <name type="common">Small-eared galago</name>
    <name type="synonym">Garnett's greater bushbaby</name>
    <dbReference type="NCBI Taxonomy" id="30611"/>
    <lineage>
        <taxon>Eukaryota</taxon>
        <taxon>Metazoa</taxon>
        <taxon>Chordata</taxon>
        <taxon>Craniata</taxon>
        <taxon>Vertebrata</taxon>
        <taxon>Euteleostomi</taxon>
        <taxon>Mammalia</taxon>
        <taxon>Eutheria</taxon>
        <taxon>Euarchontoglires</taxon>
        <taxon>Primates</taxon>
        <taxon>Strepsirrhini</taxon>
        <taxon>Lorisiformes</taxon>
        <taxon>Galagidae</taxon>
        <taxon>Otolemur</taxon>
    </lineage>
</organism>
<keyword evidence="8" id="KW-0687">Ribonucleoprotein</keyword>
<comment type="subcellular location">
    <subcellularLocation>
        <location evidence="1">Cytoplasm</location>
    </subcellularLocation>
</comment>
<dbReference type="FunFam" id="3.30.1390.20:FF:000003">
    <property type="entry name" value="60S ribosomal protein L7"/>
    <property type="match status" value="1"/>
</dbReference>
<dbReference type="Pfam" id="PF08079">
    <property type="entry name" value="Ribosomal_L30_N"/>
    <property type="match status" value="1"/>
</dbReference>
<keyword evidence="3" id="KW-0963">Cytoplasm</keyword>
<keyword evidence="6" id="KW-0689">Ribosomal protein</keyword>
<dbReference type="PANTHER" id="PTHR11524">
    <property type="entry name" value="60S RIBOSOMAL PROTEIN L7"/>
    <property type="match status" value="1"/>
</dbReference>
<dbReference type="STRING" id="30611.ENSOGAP00000015608"/>
<sequence>MEGVEEKKKVPAVPETLKKKRKNFAELKINHLRKKCAQKMLRKARRKLIYEKAQHYRKEYRQMYRTEIWMAGMEGKAGTFYVPAEPELAFVLRIRGIHGVSPKVRKVLQLLRLRQIFNGTFVQLNKASINMPRIVEPYVARGYPNLKSVNELLYKCGYGRINKKQIALTDNSLIAQCLGKYGIICMEDLIHEIYTVGKRFKEANNFLWPFKLSSPRGGMKKRTTHFVEGEDAGNREDQINRLIRRMN</sequence>
<dbReference type="PANTHER" id="PTHR11524:SF12">
    <property type="entry name" value="LARGE RIBOSOMAL SUBUNIT PROTEIN UL30"/>
    <property type="match status" value="1"/>
</dbReference>
<dbReference type="GO" id="GO:0022625">
    <property type="term" value="C:cytosolic large ribosomal subunit"/>
    <property type="evidence" value="ECO:0007669"/>
    <property type="project" value="TreeGrafter"/>
</dbReference>
<dbReference type="InterPro" id="IPR012988">
    <property type="entry name" value="Ribosomal_uL30_N_euk"/>
</dbReference>
<evidence type="ECO:0000313" key="16">
    <source>
        <dbReference type="Proteomes" id="UP000005225"/>
    </source>
</evidence>
<evidence type="ECO:0000256" key="11">
    <source>
        <dbReference type="ARBA" id="ARBA00045415"/>
    </source>
</evidence>
<evidence type="ECO:0000259" key="14">
    <source>
        <dbReference type="Pfam" id="PF08079"/>
    </source>
</evidence>
<keyword evidence="4" id="KW-0677">Repeat</keyword>
<dbReference type="InterPro" id="IPR036919">
    <property type="entry name" value="Ribo_uL30_ferredoxin-like_sf"/>
</dbReference>
<dbReference type="GO" id="GO:0000463">
    <property type="term" value="P:maturation of LSU-rRNA from tricistronic rRNA transcript (SSU-rRNA, 5.8S rRNA, LSU-rRNA)"/>
    <property type="evidence" value="ECO:0007669"/>
    <property type="project" value="TreeGrafter"/>
</dbReference>
<evidence type="ECO:0000256" key="2">
    <source>
        <dbReference type="ARBA" id="ARBA00007594"/>
    </source>
</evidence>
<dbReference type="NCBIfam" id="TIGR01310">
    <property type="entry name" value="uL30_euk"/>
    <property type="match status" value="1"/>
</dbReference>
<evidence type="ECO:0000256" key="5">
    <source>
        <dbReference type="ARBA" id="ARBA00022884"/>
    </source>
</evidence>
<evidence type="ECO:0000256" key="12">
    <source>
        <dbReference type="ARBA" id="ARBA00046679"/>
    </source>
</evidence>
<keyword evidence="16" id="KW-1185">Reference proteome</keyword>
<dbReference type="Gene3D" id="3.30.1390.20">
    <property type="entry name" value="Ribosomal protein L30, ferredoxin-like fold domain"/>
    <property type="match status" value="1"/>
</dbReference>
<evidence type="ECO:0000256" key="10">
    <source>
        <dbReference type="ARBA" id="ARBA00041271"/>
    </source>
</evidence>
<feature type="domain" description="Large ribosomal subunit protein uL30-like ferredoxin-like fold" evidence="13">
    <location>
        <begin position="89"/>
        <end position="139"/>
    </location>
</feature>
<comment type="function">
    <text evidence="11">Component of the large ribosomal subunit. The ribosome is a large ribonucleoprotein complex responsible for the synthesis of proteins in the cell. Binds to G-rich structures in 28S rRNA and in mRNAs. Plays a regulatory role in the translation apparatus; inhibits cell-free translation of mRNAs.</text>
</comment>
<proteinExistence type="inferred from homology"/>
<dbReference type="Ensembl" id="ENSOGAT00000030329.1">
    <property type="protein sequence ID" value="ENSOGAP00000015608.1"/>
    <property type="gene ID" value="ENSOGAG00000030962.1"/>
</dbReference>
<dbReference type="InterPro" id="IPR039699">
    <property type="entry name" value="Ribosomal_uL30"/>
</dbReference>
<dbReference type="InterPro" id="IPR035808">
    <property type="entry name" value="Ribosomal_uL30_euk_arc"/>
</dbReference>
<evidence type="ECO:0000256" key="1">
    <source>
        <dbReference type="ARBA" id="ARBA00004496"/>
    </source>
</evidence>
<dbReference type="GO" id="GO:0003723">
    <property type="term" value="F:RNA binding"/>
    <property type="evidence" value="ECO:0007669"/>
    <property type="project" value="UniProtKB-KW"/>
</dbReference>
<dbReference type="Proteomes" id="UP000005225">
    <property type="component" value="Unassembled WGS sequence"/>
</dbReference>
<evidence type="ECO:0000256" key="3">
    <source>
        <dbReference type="ARBA" id="ARBA00022490"/>
    </source>
</evidence>
<keyword evidence="7" id="KW-0007">Acetylation</keyword>
<evidence type="ECO:0000259" key="13">
    <source>
        <dbReference type="Pfam" id="PF00327"/>
    </source>
</evidence>
<dbReference type="FunFam" id="3.30.1390.20:FF:000002">
    <property type="entry name" value="60S ribosomal protein L7"/>
    <property type="match status" value="1"/>
</dbReference>
<reference evidence="15" key="2">
    <citation type="submission" date="2025-08" db="UniProtKB">
        <authorList>
            <consortium name="Ensembl"/>
        </authorList>
    </citation>
    <scope>IDENTIFICATION</scope>
</reference>
<dbReference type="SUPFAM" id="SSF55129">
    <property type="entry name" value="Ribosomal protein L30p/L7e"/>
    <property type="match status" value="1"/>
</dbReference>